<gene>
    <name evidence="3" type="ORF">SAMN05660976_01294</name>
</gene>
<dbReference type="Pfam" id="PF03401">
    <property type="entry name" value="TctC"/>
    <property type="match status" value="1"/>
</dbReference>
<reference evidence="3 4" key="1">
    <citation type="submission" date="2016-10" db="EMBL/GenBank/DDBJ databases">
        <authorList>
            <person name="de Groot N.N."/>
        </authorList>
    </citation>
    <scope>NUCLEOTIDE SEQUENCE [LARGE SCALE GENOMIC DNA]</scope>
    <source>
        <strain evidence="3 4">DSM 43357</strain>
    </source>
</reference>
<evidence type="ECO:0000256" key="1">
    <source>
        <dbReference type="ARBA" id="ARBA00006987"/>
    </source>
</evidence>
<comment type="similarity">
    <text evidence="1">Belongs to the UPF0065 (bug) family.</text>
</comment>
<dbReference type="PROSITE" id="PS51257">
    <property type="entry name" value="PROKAR_LIPOPROTEIN"/>
    <property type="match status" value="1"/>
</dbReference>
<feature type="signal peptide" evidence="2">
    <location>
        <begin position="1"/>
        <end position="21"/>
    </location>
</feature>
<keyword evidence="4" id="KW-1185">Reference proteome</keyword>
<sequence length="326" mass="33660">MRRRRFFALGLGAAACVAASAAGCGAEQAPGAGARPGGAAAGRFVVAPAGRRWDRMCGAFVRAARESGFQVAEGTGGTAITFTGLPALAVAQLNGTRTPLETATPLSRLAAEIEVVVVAAGSRFRDFDDLGARLRADPAATLLAGGPQGEPGHLLFGLIAKGLGADTRKVDYTGYATGDEVVAALLSGRAAAAAGSLADWRPAIAYGRVRPLAVSTASRVEGLDVPTLLECGVRVDFGDWCAAFGPQGMSRENRETAVALFDTVTSSRRWEAACRAGGWEPIPLSGDDLRRWLASESQRTYAILGDLGLIDAAKNTTCWVGCANGH</sequence>
<evidence type="ECO:0000313" key="4">
    <source>
        <dbReference type="Proteomes" id="UP000198953"/>
    </source>
</evidence>
<dbReference type="AlphaFoldDB" id="A0A1H7KMB3"/>
<dbReference type="EMBL" id="FOBF01000003">
    <property type="protein sequence ID" value="SEK87656.1"/>
    <property type="molecule type" value="Genomic_DNA"/>
</dbReference>
<organism evidence="3 4">
    <name type="scientific">Nonomuraea pusilla</name>
    <dbReference type="NCBI Taxonomy" id="46177"/>
    <lineage>
        <taxon>Bacteria</taxon>
        <taxon>Bacillati</taxon>
        <taxon>Actinomycetota</taxon>
        <taxon>Actinomycetes</taxon>
        <taxon>Streptosporangiales</taxon>
        <taxon>Streptosporangiaceae</taxon>
        <taxon>Nonomuraea</taxon>
    </lineage>
</organism>
<dbReference type="Gene3D" id="3.40.190.10">
    <property type="entry name" value="Periplasmic binding protein-like II"/>
    <property type="match status" value="1"/>
</dbReference>
<evidence type="ECO:0000256" key="2">
    <source>
        <dbReference type="SAM" id="SignalP"/>
    </source>
</evidence>
<dbReference type="STRING" id="46177.SAMN05660976_01294"/>
<dbReference type="RefSeq" id="WP_055505669.1">
    <property type="nucleotide sequence ID" value="NZ_BBZG01000003.1"/>
</dbReference>
<dbReference type="PANTHER" id="PTHR42928">
    <property type="entry name" value="TRICARBOXYLATE-BINDING PROTEIN"/>
    <property type="match status" value="1"/>
</dbReference>
<keyword evidence="2" id="KW-0732">Signal</keyword>
<name>A0A1H7KMB3_9ACTN</name>
<feature type="chain" id="PRO_5038489661" evidence="2">
    <location>
        <begin position="22"/>
        <end position="326"/>
    </location>
</feature>
<protein>
    <submittedName>
        <fullName evidence="3">Putative tricarboxylic transport membrane protein</fullName>
    </submittedName>
</protein>
<dbReference type="OrthoDB" id="9780943at2"/>
<proteinExistence type="inferred from homology"/>
<dbReference type="SUPFAM" id="SSF53850">
    <property type="entry name" value="Periplasmic binding protein-like II"/>
    <property type="match status" value="1"/>
</dbReference>
<dbReference type="PANTHER" id="PTHR42928:SF3">
    <property type="entry name" value="UPF0065 PROTEIN YFLP"/>
    <property type="match status" value="1"/>
</dbReference>
<accession>A0A1H7KMB3</accession>
<dbReference type="Proteomes" id="UP000198953">
    <property type="component" value="Unassembled WGS sequence"/>
</dbReference>
<dbReference type="InterPro" id="IPR005064">
    <property type="entry name" value="BUG"/>
</dbReference>
<evidence type="ECO:0000313" key="3">
    <source>
        <dbReference type="EMBL" id="SEK87656.1"/>
    </source>
</evidence>